<reference evidence="2" key="1">
    <citation type="journal article" date="2020" name="Stud. Mycol.">
        <title>101 Dothideomycetes genomes: a test case for predicting lifestyles and emergence of pathogens.</title>
        <authorList>
            <person name="Haridas S."/>
            <person name="Albert R."/>
            <person name="Binder M."/>
            <person name="Bloem J."/>
            <person name="Labutti K."/>
            <person name="Salamov A."/>
            <person name="Andreopoulos B."/>
            <person name="Baker S."/>
            <person name="Barry K."/>
            <person name="Bills G."/>
            <person name="Bluhm B."/>
            <person name="Cannon C."/>
            <person name="Castanera R."/>
            <person name="Culley D."/>
            <person name="Daum C."/>
            <person name="Ezra D."/>
            <person name="Gonzalez J."/>
            <person name="Henrissat B."/>
            <person name="Kuo A."/>
            <person name="Liang C."/>
            <person name="Lipzen A."/>
            <person name="Lutzoni F."/>
            <person name="Magnuson J."/>
            <person name="Mondo S."/>
            <person name="Nolan M."/>
            <person name="Ohm R."/>
            <person name="Pangilinan J."/>
            <person name="Park H.-J."/>
            <person name="Ramirez L."/>
            <person name="Alfaro M."/>
            <person name="Sun H."/>
            <person name="Tritt A."/>
            <person name="Yoshinaga Y."/>
            <person name="Zwiers L.-H."/>
            <person name="Turgeon B."/>
            <person name="Goodwin S."/>
            <person name="Spatafora J."/>
            <person name="Crous P."/>
            <person name="Grigoriev I."/>
        </authorList>
    </citation>
    <scope>NUCLEOTIDE SEQUENCE</scope>
    <source>
        <strain evidence="2">CBS 130266</strain>
    </source>
</reference>
<dbReference type="EMBL" id="MU007127">
    <property type="protein sequence ID" value="KAF2418504.1"/>
    <property type="molecule type" value="Genomic_DNA"/>
</dbReference>
<dbReference type="GO" id="GO:1990817">
    <property type="term" value="F:poly(A) RNA polymerase activity"/>
    <property type="evidence" value="ECO:0007669"/>
    <property type="project" value="TreeGrafter"/>
</dbReference>
<dbReference type="OrthoDB" id="10263155at2759"/>
<dbReference type="InterPro" id="IPR043519">
    <property type="entry name" value="NT_sf"/>
</dbReference>
<organism evidence="2 3">
    <name type="scientific">Tothia fuscella</name>
    <dbReference type="NCBI Taxonomy" id="1048955"/>
    <lineage>
        <taxon>Eukaryota</taxon>
        <taxon>Fungi</taxon>
        <taxon>Dikarya</taxon>
        <taxon>Ascomycota</taxon>
        <taxon>Pezizomycotina</taxon>
        <taxon>Dothideomycetes</taxon>
        <taxon>Pleosporomycetidae</taxon>
        <taxon>Venturiales</taxon>
        <taxon>Cylindrosympodiaceae</taxon>
        <taxon>Tothia</taxon>
    </lineage>
</organism>
<dbReference type="AlphaFoldDB" id="A0A9P4NFH1"/>
<accession>A0A9P4NFH1</accession>
<dbReference type="SUPFAM" id="SSF81631">
    <property type="entry name" value="PAP/OAS1 substrate-binding domain"/>
    <property type="match status" value="1"/>
</dbReference>
<evidence type="ECO:0000259" key="1">
    <source>
        <dbReference type="Pfam" id="PF03372"/>
    </source>
</evidence>
<gene>
    <name evidence="2" type="ORF">EJ08DRAFT_53851</name>
</gene>
<comment type="caution">
    <text evidence="2">The sequence shown here is derived from an EMBL/GenBank/DDBJ whole genome shotgun (WGS) entry which is preliminary data.</text>
</comment>
<protein>
    <recommendedName>
        <fullName evidence="1">Endonuclease/exonuclease/phosphatase domain-containing protein</fullName>
    </recommendedName>
</protein>
<dbReference type="Gene3D" id="3.30.460.10">
    <property type="entry name" value="Beta Polymerase, domain 2"/>
    <property type="match status" value="1"/>
</dbReference>
<sequence>MLERLIEKVERLRGLEWDVKSLAVLSREDSGEMKVVDQILLSRELGEEDVEGKTAPQKGFEDWTLSYMILNEAEQNPLVAGQTSDTKRPLDISIASYNLMVEPRAPSLDIRAPRLLENILSFSLPSSSALDVLCLQEVNEEMLAWLLKDLTLRRKYPYCTHIVSSIFPSKRNLVTFASRQFTFFTLQFEERHKSSLLAYFVDLDITVANVHLSSALTDSAVRTKRQHMLSLDNFLTKNPQLLNSQVIVVGDFNLTTSSRTIETASTRRIITSDTAALVGEVIDRTLWDDTYLMWDDLGSLDEDEYDGEEGATFDRLRNALAATFGAPIDNRPQRYDRILVRAGSTISVERHERFGLPDANGECASDHYGVLARLLLQPIDIKRTELGEGIQNLGRFPKESIPLITDATNVEQIIAPYLPTASDRSQREHALEDLRQTLMKNDRLSDMVLAPLGSYSIDTYFPDSDIDLLAIGSIPPREFFDLAIAKLRSLERHGRTDSDDGFRAVHYVNSLVPIVETVVQGIKVDLQYCQAIELVKAYHSADNKLSLEELVLDTEIISMLPPASLRPLNTYRDTAYLLTTIPNLTAYRIAHRFLSLYLKRRGLYSAKFGYLGGIHVSLMLNRVVKLLGTSEDVIGKCSGRSDGSFASGNISSSSIVRSFFEYYAKFNWSKDIVDDPHMAASGSKPTRSAREAVFIQSIFTPTARLNVASSCTVFSAHTFTSEFALAKKKLDEGNWDWCLRPREDCAREFLKDFGAFVCITLDLWDINDIGGGKVREMTGSLESKITGLMVNLGRIEGLKGRVWPARFRQQISVDEEESPALGGEQELRGYYLVGISAREGMVVDEKKIFAGKVLNAARTFERLAKDLKGFGEGHVWVEVEVLPRKKIGGMGFVLDDRDWGRHVRFNRAVGK</sequence>
<dbReference type="InterPro" id="IPR036691">
    <property type="entry name" value="Endo/exonu/phosph_ase_sf"/>
</dbReference>
<dbReference type="GO" id="GO:0005634">
    <property type="term" value="C:nucleus"/>
    <property type="evidence" value="ECO:0007669"/>
    <property type="project" value="TreeGrafter"/>
</dbReference>
<feature type="domain" description="Endonuclease/exonuclease/phosphatase" evidence="1">
    <location>
        <begin position="115"/>
        <end position="367"/>
    </location>
</feature>
<dbReference type="SUPFAM" id="SSF81301">
    <property type="entry name" value="Nucleotidyltransferase"/>
    <property type="match status" value="1"/>
</dbReference>
<dbReference type="Gene3D" id="1.10.1410.10">
    <property type="match status" value="1"/>
</dbReference>
<evidence type="ECO:0000313" key="2">
    <source>
        <dbReference type="EMBL" id="KAF2418504.1"/>
    </source>
</evidence>
<dbReference type="PANTHER" id="PTHR10682">
    <property type="entry name" value="POLY A POLYMERASE"/>
    <property type="match status" value="1"/>
</dbReference>
<dbReference type="PANTHER" id="PTHR10682:SF23">
    <property type="entry name" value="POLYNUCLEOTIDE ADENYLYLTRANSFERASE"/>
    <property type="match status" value="1"/>
</dbReference>
<evidence type="ECO:0000313" key="3">
    <source>
        <dbReference type="Proteomes" id="UP000800235"/>
    </source>
</evidence>
<name>A0A9P4NFH1_9PEZI</name>
<dbReference type="Gene3D" id="3.60.10.10">
    <property type="entry name" value="Endonuclease/exonuclease/phosphatase"/>
    <property type="match status" value="1"/>
</dbReference>
<dbReference type="Proteomes" id="UP000800235">
    <property type="component" value="Unassembled WGS sequence"/>
</dbReference>
<proteinExistence type="predicted"/>
<dbReference type="InterPro" id="IPR005135">
    <property type="entry name" value="Endo/exonuclease/phosphatase"/>
</dbReference>
<keyword evidence="3" id="KW-1185">Reference proteome</keyword>
<dbReference type="Pfam" id="PF03372">
    <property type="entry name" value="Exo_endo_phos"/>
    <property type="match status" value="1"/>
</dbReference>
<dbReference type="SUPFAM" id="SSF56219">
    <property type="entry name" value="DNase I-like"/>
    <property type="match status" value="1"/>
</dbReference>